<evidence type="ECO:0000313" key="1">
    <source>
        <dbReference type="EMBL" id="ACR69393.1"/>
    </source>
</evidence>
<reference evidence="2" key="1">
    <citation type="submission" date="2009-03" db="EMBL/GenBank/DDBJ databases">
        <title>Complete genome sequence of Edwardsiella ictaluri 93-146.</title>
        <authorList>
            <person name="Williams M.L."/>
            <person name="Gillaspy A.F."/>
            <person name="Dyer D.W."/>
            <person name="Thune R.L."/>
            <person name="Waldbieser G.C."/>
            <person name="Schuster S.C."/>
            <person name="Gipson J."/>
            <person name="Zaitshik J."/>
            <person name="Landry C."/>
            <person name="Lawrence M.L."/>
        </authorList>
    </citation>
    <scope>NUCLEOTIDE SEQUENCE [LARGE SCALE GENOMIC DNA]</scope>
    <source>
        <strain evidence="2">93-146</strain>
    </source>
</reference>
<dbReference type="AlphaFoldDB" id="C5BFW6"/>
<proteinExistence type="predicted"/>
<dbReference type="KEGG" id="eic:NT01EI_2219"/>
<dbReference type="EMBL" id="CP001600">
    <property type="protein sequence ID" value="ACR69393.1"/>
    <property type="molecule type" value="Genomic_DNA"/>
</dbReference>
<name>C5BFW6_EDWI9</name>
<reference evidence="1 2" key="2">
    <citation type="journal article" date="2012" name="J. Bacteriol.">
        <title>Genome Sequence of Edwardsiella ictaluri 93-146, a Strain Associated with a Natural Channel Catfish Outbreak of Enteric Septicemia of Catfish.</title>
        <authorList>
            <person name="Williams M.L."/>
            <person name="Gillaspy A.F."/>
            <person name="Dyer D.W."/>
            <person name="Thune R.L."/>
            <person name="Waldbieser G.C."/>
            <person name="Schuster S.C."/>
            <person name="Gipson J."/>
            <person name="Zaitshik J."/>
            <person name="Landry C."/>
            <person name="Banes M.M."/>
            <person name="Lawrence M.L."/>
        </authorList>
    </citation>
    <scope>NUCLEOTIDE SEQUENCE [LARGE SCALE GENOMIC DNA]</scope>
    <source>
        <strain evidence="1 2">93-146</strain>
    </source>
</reference>
<dbReference type="HOGENOM" id="CLU_3288715_0_0_6"/>
<accession>C5BFW6</accession>
<protein>
    <submittedName>
        <fullName evidence="1">Uncharacterized protein</fullName>
    </submittedName>
</protein>
<sequence>MMGSSAGSGAAVVRQDPLWVGSIPAYVMFIIDVPADVIVN</sequence>
<organism evidence="1 2">
    <name type="scientific">Edwardsiella ictaluri (strain 93-146)</name>
    <dbReference type="NCBI Taxonomy" id="634503"/>
    <lineage>
        <taxon>Bacteria</taxon>
        <taxon>Pseudomonadati</taxon>
        <taxon>Pseudomonadota</taxon>
        <taxon>Gammaproteobacteria</taxon>
        <taxon>Enterobacterales</taxon>
        <taxon>Hafniaceae</taxon>
        <taxon>Edwardsiella</taxon>
    </lineage>
</organism>
<dbReference type="Proteomes" id="UP000001485">
    <property type="component" value="Chromosome"/>
</dbReference>
<gene>
    <name evidence="1" type="ordered locus">NT01EI_2219</name>
</gene>
<evidence type="ECO:0000313" key="2">
    <source>
        <dbReference type="Proteomes" id="UP000001485"/>
    </source>
</evidence>